<dbReference type="Proteomes" id="UP001432000">
    <property type="component" value="Chromosome"/>
</dbReference>
<feature type="compositionally biased region" description="Basic and acidic residues" evidence="1">
    <location>
        <begin position="280"/>
        <end position="290"/>
    </location>
</feature>
<accession>A0ABZ2PL82</accession>
<feature type="domain" description="TY-Chap C-terminal" evidence="3">
    <location>
        <begin position="202"/>
        <end position="272"/>
    </location>
</feature>
<dbReference type="RefSeq" id="WP_338890721.1">
    <property type="nucleotide sequence ID" value="NZ_CP147846.1"/>
</dbReference>
<evidence type="ECO:0000313" key="5">
    <source>
        <dbReference type="Proteomes" id="UP001432000"/>
    </source>
</evidence>
<evidence type="ECO:0000313" key="4">
    <source>
        <dbReference type="EMBL" id="WXG69754.1"/>
    </source>
</evidence>
<feature type="region of interest" description="Disordered" evidence="1">
    <location>
        <begin position="266"/>
        <end position="290"/>
    </location>
</feature>
<evidence type="ECO:0000256" key="1">
    <source>
        <dbReference type="SAM" id="MobiDB-lite"/>
    </source>
</evidence>
<dbReference type="Pfam" id="PF22554">
    <property type="entry name" value="Chap-C"/>
    <property type="match status" value="1"/>
</dbReference>
<dbReference type="InterPro" id="IPR054342">
    <property type="entry name" value="TY-Chap_C"/>
</dbReference>
<keyword evidence="5" id="KW-1185">Reference proteome</keyword>
<feature type="domain" description="TY-Chap N-terminal" evidence="2">
    <location>
        <begin position="30"/>
        <end position="156"/>
    </location>
</feature>
<evidence type="ECO:0000259" key="2">
    <source>
        <dbReference type="Pfam" id="PF22552"/>
    </source>
</evidence>
<evidence type="ECO:0000259" key="3">
    <source>
        <dbReference type="Pfam" id="PF22554"/>
    </source>
</evidence>
<dbReference type="EMBL" id="CP147846">
    <property type="protein sequence ID" value="WXG69754.1"/>
    <property type="molecule type" value="Genomic_DNA"/>
</dbReference>
<organism evidence="4 5">
    <name type="scientific">Rhodococcus sovatensis</name>
    <dbReference type="NCBI Taxonomy" id="1805840"/>
    <lineage>
        <taxon>Bacteria</taxon>
        <taxon>Bacillati</taxon>
        <taxon>Actinomycetota</taxon>
        <taxon>Actinomycetes</taxon>
        <taxon>Mycobacteriales</taxon>
        <taxon>Nocardiaceae</taxon>
        <taxon>Rhodococcus</taxon>
    </lineage>
</organism>
<dbReference type="Pfam" id="PF22552">
    <property type="entry name" value="TY-Chap3"/>
    <property type="match status" value="1"/>
</dbReference>
<name>A0ABZ2PL82_9NOCA</name>
<gene>
    <name evidence="4" type="ORF">WDS16_04145</name>
</gene>
<dbReference type="InterPro" id="IPR054344">
    <property type="entry name" value="TY-Chap_N"/>
</dbReference>
<sequence>MGAAREDGLDVPGSDVTRPDVQAFDVAVADAWQRFETNLAAYVAAMPTGTYITISSAQASHGQRGQRPYVDLVAVDAEQVLGVAALPSYLYPDAPDSDSADRRLHGLGWSEPGRPTLDGTVMDFVIDAAPDESDFLATVAVATFREVWNIPHPSFLTAWAVGKGTNNDGPVPLAHATTSTGHSTEPDPPIGLRSLHAWCELVGAKVDPSTVHSVCGEEDFDDLRRHATAQGHYCAARSIRYSREGARAAARVWRQQARSWNDTAESLRDAAAVHSGSSSRQDRPAKSAGA</sequence>
<reference evidence="4 5" key="1">
    <citation type="submission" date="2024-03" db="EMBL/GenBank/DDBJ databases">
        <title>Natural products discovery in diverse microorganisms through a two-stage MS feature dereplication strategy.</title>
        <authorList>
            <person name="Zhang R."/>
        </authorList>
    </citation>
    <scope>NUCLEOTIDE SEQUENCE [LARGE SCALE GENOMIC DNA]</scope>
    <source>
        <strain evidence="4 5">18930</strain>
    </source>
</reference>
<proteinExistence type="predicted"/>
<protein>
    <submittedName>
        <fullName evidence="4">Uncharacterized protein</fullName>
    </submittedName>
</protein>